<reference evidence="1 2" key="1">
    <citation type="submission" date="2014-04" db="EMBL/GenBank/DDBJ databases">
        <authorList>
            <consortium name="DOE Joint Genome Institute"/>
            <person name="Kuo A."/>
            <person name="Kohler A."/>
            <person name="Costa M.D."/>
            <person name="Nagy L.G."/>
            <person name="Floudas D."/>
            <person name="Copeland A."/>
            <person name="Barry K.W."/>
            <person name="Cichocki N."/>
            <person name="Veneault-Fourrey C."/>
            <person name="LaButti K."/>
            <person name="Lindquist E.A."/>
            <person name="Lipzen A."/>
            <person name="Lundell T."/>
            <person name="Morin E."/>
            <person name="Murat C."/>
            <person name="Sun H."/>
            <person name="Tunlid A."/>
            <person name="Henrissat B."/>
            <person name="Grigoriev I.V."/>
            <person name="Hibbett D.S."/>
            <person name="Martin F."/>
            <person name="Nordberg H.P."/>
            <person name="Cantor M.N."/>
            <person name="Hua S.X."/>
        </authorList>
    </citation>
    <scope>NUCLEOTIDE SEQUENCE [LARGE SCALE GENOMIC DNA]</scope>
    <source>
        <strain evidence="1 2">Marx 270</strain>
    </source>
</reference>
<gene>
    <name evidence="1" type="ORF">M404DRAFT_1001292</name>
</gene>
<dbReference type="InParanoid" id="A0A0C3P7H5"/>
<protein>
    <submittedName>
        <fullName evidence="1">Uncharacterized protein</fullName>
    </submittedName>
</protein>
<dbReference type="Proteomes" id="UP000054217">
    <property type="component" value="Unassembled WGS sequence"/>
</dbReference>
<name>A0A0C3P7H5_PISTI</name>
<dbReference type="Gene3D" id="2.80.10.50">
    <property type="match status" value="1"/>
</dbReference>
<dbReference type="EMBL" id="KN831976">
    <property type="protein sequence ID" value="KIO03384.1"/>
    <property type="molecule type" value="Genomic_DNA"/>
</dbReference>
<dbReference type="OrthoDB" id="2668679at2759"/>
<organism evidence="1 2">
    <name type="scientific">Pisolithus tinctorius Marx 270</name>
    <dbReference type="NCBI Taxonomy" id="870435"/>
    <lineage>
        <taxon>Eukaryota</taxon>
        <taxon>Fungi</taxon>
        <taxon>Dikarya</taxon>
        <taxon>Basidiomycota</taxon>
        <taxon>Agaricomycotina</taxon>
        <taxon>Agaricomycetes</taxon>
        <taxon>Agaricomycetidae</taxon>
        <taxon>Boletales</taxon>
        <taxon>Sclerodermatineae</taxon>
        <taxon>Pisolithaceae</taxon>
        <taxon>Pisolithus</taxon>
    </lineage>
</organism>
<accession>A0A0C3P7H5</accession>
<dbReference type="HOGENOM" id="CLU_115968_2_1_1"/>
<dbReference type="CDD" id="cd23428">
    <property type="entry name" value="beta-trefoil_Ricin_SPI"/>
    <property type="match status" value="1"/>
</dbReference>
<proteinExistence type="predicted"/>
<dbReference type="GO" id="GO:0004867">
    <property type="term" value="F:serine-type endopeptidase inhibitor activity"/>
    <property type="evidence" value="ECO:0007669"/>
    <property type="project" value="InterPro"/>
</dbReference>
<dbReference type="Pfam" id="PF16850">
    <property type="entry name" value="Inhibitor_I66"/>
    <property type="match status" value="1"/>
</dbReference>
<evidence type="ECO:0000313" key="1">
    <source>
        <dbReference type="EMBL" id="KIO03384.1"/>
    </source>
</evidence>
<reference evidence="2" key="2">
    <citation type="submission" date="2015-01" db="EMBL/GenBank/DDBJ databases">
        <title>Evolutionary Origins and Diversification of the Mycorrhizal Mutualists.</title>
        <authorList>
            <consortium name="DOE Joint Genome Institute"/>
            <consortium name="Mycorrhizal Genomics Consortium"/>
            <person name="Kohler A."/>
            <person name="Kuo A."/>
            <person name="Nagy L.G."/>
            <person name="Floudas D."/>
            <person name="Copeland A."/>
            <person name="Barry K.W."/>
            <person name="Cichocki N."/>
            <person name="Veneault-Fourrey C."/>
            <person name="LaButti K."/>
            <person name="Lindquist E.A."/>
            <person name="Lipzen A."/>
            <person name="Lundell T."/>
            <person name="Morin E."/>
            <person name="Murat C."/>
            <person name="Riley R."/>
            <person name="Ohm R."/>
            <person name="Sun H."/>
            <person name="Tunlid A."/>
            <person name="Henrissat B."/>
            <person name="Grigoriev I.V."/>
            <person name="Hibbett D.S."/>
            <person name="Martin F."/>
        </authorList>
    </citation>
    <scope>NUCLEOTIDE SEQUENCE [LARGE SCALE GENOMIC DNA]</scope>
    <source>
        <strain evidence="2">Marx 270</strain>
    </source>
</reference>
<keyword evidence="2" id="KW-1185">Reference proteome</keyword>
<sequence>MSAAPTQNNSSEYHITSVEYKLYLGDDQSGGVLPPYPIVILNRDFLGPHFTVTKGNEVNTYTIKVNRNMVHDLDDRVVAFNDDTTTTEWVIIFRRHERAYTVQRKVESRLAWTAPQLEPNRPNPLQVRPGHSSLAFRMIILTCLQILLEPLICTKSIPPQFLGSQLFKFDLVKA</sequence>
<evidence type="ECO:0000313" key="2">
    <source>
        <dbReference type="Proteomes" id="UP000054217"/>
    </source>
</evidence>
<dbReference type="InterPro" id="IPR031755">
    <property type="entry name" value="Inhibitor_I66"/>
</dbReference>
<dbReference type="AlphaFoldDB" id="A0A0C3P7H5"/>